<accession>A0ACB7YF18</accession>
<sequence>MQTKAENILDFIWSYWEDGLMKWSWKAFRFESLWTTEEKCREIISEEWQKDWEGSSLMKISVTKEKLLEVQELLDAGFNTDLAVTEKDLKRKLEDLWQKDAMFWHQRSRVKWLTLGNKNSRFFHLTTLQRRQRNQIERLKDTHGVWRSERQDLGEINHALTKPIMGEERREGERPREGRRAGLKFTTTISSASWPLATTTTIRLSTSATTTTNSQRLCSFGDRHRYRDLHRTL</sequence>
<name>A0ACB7YF18_9ERIC</name>
<reference evidence="1 2" key="1">
    <citation type="journal article" date="2021" name="Hortic Res">
        <title>High-quality reference genome and annotation aids understanding of berry development for evergreen blueberry (Vaccinium darrowii).</title>
        <authorList>
            <person name="Yu J."/>
            <person name="Hulse-Kemp A.M."/>
            <person name="Babiker E."/>
            <person name="Staton M."/>
        </authorList>
    </citation>
    <scope>NUCLEOTIDE SEQUENCE [LARGE SCALE GENOMIC DNA]</scope>
    <source>
        <strain evidence="2">cv. NJ 8807/NJ 8810</strain>
        <tissue evidence="1">Young leaf</tissue>
    </source>
</reference>
<organism evidence="1 2">
    <name type="scientific">Vaccinium darrowii</name>
    <dbReference type="NCBI Taxonomy" id="229202"/>
    <lineage>
        <taxon>Eukaryota</taxon>
        <taxon>Viridiplantae</taxon>
        <taxon>Streptophyta</taxon>
        <taxon>Embryophyta</taxon>
        <taxon>Tracheophyta</taxon>
        <taxon>Spermatophyta</taxon>
        <taxon>Magnoliopsida</taxon>
        <taxon>eudicotyledons</taxon>
        <taxon>Gunneridae</taxon>
        <taxon>Pentapetalae</taxon>
        <taxon>asterids</taxon>
        <taxon>Ericales</taxon>
        <taxon>Ericaceae</taxon>
        <taxon>Vaccinioideae</taxon>
        <taxon>Vaccinieae</taxon>
        <taxon>Vaccinium</taxon>
    </lineage>
</organism>
<keyword evidence="2" id="KW-1185">Reference proteome</keyword>
<evidence type="ECO:0000313" key="2">
    <source>
        <dbReference type="Proteomes" id="UP000828048"/>
    </source>
</evidence>
<protein>
    <submittedName>
        <fullName evidence="1">Uncharacterized protein</fullName>
    </submittedName>
</protein>
<dbReference type="Proteomes" id="UP000828048">
    <property type="component" value="Chromosome 8"/>
</dbReference>
<evidence type="ECO:0000313" key="1">
    <source>
        <dbReference type="EMBL" id="KAH7852206.1"/>
    </source>
</evidence>
<proteinExistence type="predicted"/>
<comment type="caution">
    <text evidence="1">The sequence shown here is derived from an EMBL/GenBank/DDBJ whole genome shotgun (WGS) entry which is preliminary data.</text>
</comment>
<dbReference type="EMBL" id="CM037158">
    <property type="protein sequence ID" value="KAH7852206.1"/>
    <property type="molecule type" value="Genomic_DNA"/>
</dbReference>
<gene>
    <name evidence="1" type="ORF">Vadar_021818</name>
</gene>